<evidence type="ECO:0000313" key="8">
    <source>
        <dbReference type="Proteomes" id="UP000007472"/>
    </source>
</evidence>
<evidence type="ECO:0000256" key="4">
    <source>
        <dbReference type="PIRSR" id="PIRSR603782-2"/>
    </source>
</evidence>
<dbReference type="CDD" id="cd02968">
    <property type="entry name" value="SCO"/>
    <property type="match status" value="1"/>
</dbReference>
<evidence type="ECO:0000256" key="5">
    <source>
        <dbReference type="SAM" id="SignalP"/>
    </source>
</evidence>
<dbReference type="InterPro" id="IPR013766">
    <property type="entry name" value="Thioredoxin_domain"/>
</dbReference>
<reference evidence="7 8" key="1">
    <citation type="journal article" date="2011" name="J. Bacteriol.">
        <title>Genome sequence of Taylorella equigenitalis MCE9, the causative agent of contagious equine metritis.</title>
        <authorList>
            <person name="Hebert L."/>
            <person name="Moumen B."/>
            <person name="Duquesne F."/>
            <person name="Breuil M.F."/>
            <person name="Laugier C."/>
            <person name="Batto J.M."/>
            <person name="Renault P."/>
            <person name="Petry S."/>
        </authorList>
    </citation>
    <scope>NUCLEOTIDE SEQUENCE [LARGE SCALE GENOMIC DNA]</scope>
    <source>
        <strain evidence="7 8">MCE9</strain>
    </source>
</reference>
<keyword evidence="5" id="KW-0732">Signal</keyword>
<feature type="chain" id="PRO_5024953578" evidence="5">
    <location>
        <begin position="26"/>
        <end position="209"/>
    </location>
</feature>
<dbReference type="KEGG" id="teq:TEQUI_1382"/>
<feature type="signal peptide" evidence="5">
    <location>
        <begin position="1"/>
        <end position="25"/>
    </location>
</feature>
<dbReference type="Pfam" id="PF02630">
    <property type="entry name" value="SCO1-SenC"/>
    <property type="match status" value="1"/>
</dbReference>
<feature type="binding site" evidence="3">
    <location>
        <position position="83"/>
    </location>
    <ligand>
        <name>Cu cation</name>
        <dbReference type="ChEBI" id="CHEBI:23378"/>
    </ligand>
</feature>
<dbReference type="PROSITE" id="PS51352">
    <property type="entry name" value="THIOREDOXIN_2"/>
    <property type="match status" value="1"/>
</dbReference>
<sequence length="209" mass="23738">MINMKNILYKIFIIYILGLLTPATAGVNTAQLAQTDTKIYPIKGNLPDLKFQLNSADKTYSEKDFEGYVTLITFGYASCPDICPTTLAELNILLKSLTPDQANRTRVIFISVDPYRDTPELLKNYVSVFSDKILGLTSDENTISKIAKRYRVAYQIEKPKNNDPHAYYEVMHARGIYIFDQHGEARFLATNAIETEKLRDSVVKLIDKN</sequence>
<keyword evidence="4" id="KW-1015">Disulfide bond</keyword>
<dbReference type="InterPro" id="IPR036249">
    <property type="entry name" value="Thioredoxin-like_sf"/>
</dbReference>
<dbReference type="Proteomes" id="UP000007472">
    <property type="component" value="Chromosome"/>
</dbReference>
<dbReference type="PANTHER" id="PTHR12151:SF25">
    <property type="entry name" value="LINALOOL DEHYDRATASE_ISOMERASE DOMAIN-CONTAINING PROTEIN"/>
    <property type="match status" value="1"/>
</dbReference>
<evidence type="ECO:0000313" key="7">
    <source>
        <dbReference type="EMBL" id="ADU92296.1"/>
    </source>
</evidence>
<evidence type="ECO:0000259" key="6">
    <source>
        <dbReference type="PROSITE" id="PS51352"/>
    </source>
</evidence>
<organism evidence="7 8">
    <name type="scientific">Taylorella equigenitalis (strain MCE9)</name>
    <dbReference type="NCBI Taxonomy" id="937774"/>
    <lineage>
        <taxon>Bacteria</taxon>
        <taxon>Pseudomonadati</taxon>
        <taxon>Pseudomonadota</taxon>
        <taxon>Betaproteobacteria</taxon>
        <taxon>Burkholderiales</taxon>
        <taxon>Alcaligenaceae</taxon>
        <taxon>Taylorella</taxon>
    </lineage>
</organism>
<feature type="binding site" evidence="3">
    <location>
        <position position="79"/>
    </location>
    <ligand>
        <name>Cu cation</name>
        <dbReference type="ChEBI" id="CHEBI:23378"/>
    </ligand>
</feature>
<dbReference type="InterPro" id="IPR003782">
    <property type="entry name" value="SCO1/SenC"/>
</dbReference>
<feature type="disulfide bond" description="Redox-active" evidence="4">
    <location>
        <begin position="79"/>
        <end position="83"/>
    </location>
</feature>
<protein>
    <submittedName>
        <fullName evidence="7">Cytochrome oxidase biogenesis protein Sco1/SenC/PrrC, putative copper metallochaperone</fullName>
    </submittedName>
</protein>
<proteinExistence type="inferred from homology"/>
<dbReference type="AlphaFoldDB" id="A0A654KK61"/>
<dbReference type="PANTHER" id="PTHR12151">
    <property type="entry name" value="ELECTRON TRANSPORT PROTIN SCO1/SENC FAMILY MEMBER"/>
    <property type="match status" value="1"/>
</dbReference>
<keyword evidence="3" id="KW-0479">Metal-binding</keyword>
<accession>A0A654KK61</accession>
<feature type="domain" description="Thioredoxin" evidence="6">
    <location>
        <begin position="19"/>
        <end position="209"/>
    </location>
</feature>
<comment type="similarity">
    <text evidence="1">Belongs to the SCO1/2 family.</text>
</comment>
<keyword evidence="2 3" id="KW-0186">Copper</keyword>
<gene>
    <name evidence="7" type="ordered locus">TEQUI_1382</name>
</gene>
<feature type="binding site" evidence="3">
    <location>
        <position position="172"/>
    </location>
    <ligand>
        <name>Cu cation</name>
        <dbReference type="ChEBI" id="CHEBI:23378"/>
    </ligand>
</feature>
<name>A0A654KK61_TAYEM</name>
<evidence type="ECO:0000256" key="1">
    <source>
        <dbReference type="ARBA" id="ARBA00010996"/>
    </source>
</evidence>
<dbReference type="EMBL" id="CP002456">
    <property type="protein sequence ID" value="ADU92296.1"/>
    <property type="molecule type" value="Genomic_DNA"/>
</dbReference>
<evidence type="ECO:0000256" key="2">
    <source>
        <dbReference type="ARBA" id="ARBA00023008"/>
    </source>
</evidence>
<dbReference type="Gene3D" id="3.40.30.10">
    <property type="entry name" value="Glutaredoxin"/>
    <property type="match status" value="1"/>
</dbReference>
<dbReference type="SUPFAM" id="SSF52833">
    <property type="entry name" value="Thioredoxin-like"/>
    <property type="match status" value="1"/>
</dbReference>
<evidence type="ECO:0000256" key="3">
    <source>
        <dbReference type="PIRSR" id="PIRSR603782-1"/>
    </source>
</evidence>
<dbReference type="GO" id="GO:0046872">
    <property type="term" value="F:metal ion binding"/>
    <property type="evidence" value="ECO:0007669"/>
    <property type="project" value="UniProtKB-KW"/>
</dbReference>